<evidence type="ECO:0000256" key="5">
    <source>
        <dbReference type="ARBA" id="ARBA00022679"/>
    </source>
</evidence>
<dbReference type="InterPro" id="IPR001497">
    <property type="entry name" value="MethylDNA_cys_MeTrfase_AS"/>
</dbReference>
<keyword evidence="3 9" id="KW-0963">Cytoplasm</keyword>
<keyword evidence="7 9" id="KW-0234">DNA repair</keyword>
<dbReference type="InterPro" id="IPR023546">
    <property type="entry name" value="MGMT"/>
</dbReference>
<comment type="caution">
    <text evidence="12">The sequence shown here is derived from an EMBL/GenBank/DDBJ whole genome shotgun (WGS) entry which is preliminary data.</text>
</comment>
<dbReference type="FunFam" id="1.10.10.10:FF:000214">
    <property type="entry name" value="Methylated-DNA--protein-cysteine methyltransferase"/>
    <property type="match status" value="1"/>
</dbReference>
<name>A0A2T3NP68_9GAMM</name>
<keyword evidence="13" id="KW-1185">Reference proteome</keyword>
<dbReference type="Proteomes" id="UP000241771">
    <property type="component" value="Unassembled WGS sequence"/>
</dbReference>
<evidence type="ECO:0000256" key="4">
    <source>
        <dbReference type="ARBA" id="ARBA00022603"/>
    </source>
</evidence>
<dbReference type="Gene3D" id="3.30.160.70">
    <property type="entry name" value="Methylated DNA-protein cysteine methyltransferase domain"/>
    <property type="match status" value="1"/>
</dbReference>
<comment type="similarity">
    <text evidence="2 9">Belongs to the MGMT family.</text>
</comment>
<dbReference type="Pfam" id="PF01035">
    <property type="entry name" value="DNA_binding_1"/>
    <property type="match status" value="1"/>
</dbReference>
<reference evidence="12 13" key="1">
    <citation type="submission" date="2018-01" db="EMBL/GenBank/DDBJ databases">
        <title>Whole genome sequencing of Histamine producing bacteria.</title>
        <authorList>
            <person name="Butler K."/>
        </authorList>
    </citation>
    <scope>NUCLEOTIDE SEQUENCE [LARGE SCALE GENOMIC DNA]</scope>
    <source>
        <strain evidence="12 13">DSM 100436</strain>
    </source>
</reference>
<dbReference type="InterPro" id="IPR008332">
    <property type="entry name" value="MethylG_MeTrfase_N"/>
</dbReference>
<evidence type="ECO:0000256" key="2">
    <source>
        <dbReference type="ARBA" id="ARBA00008711"/>
    </source>
</evidence>
<comment type="subcellular location">
    <subcellularLocation>
        <location evidence="9">Cytoplasm</location>
    </subcellularLocation>
</comment>
<evidence type="ECO:0000259" key="10">
    <source>
        <dbReference type="Pfam" id="PF01035"/>
    </source>
</evidence>
<dbReference type="RefSeq" id="WP_036819307.1">
    <property type="nucleotide sequence ID" value="NZ_JGVO01000208.1"/>
</dbReference>
<dbReference type="InterPro" id="IPR036217">
    <property type="entry name" value="MethylDNA_cys_MeTrfase_DNAb"/>
</dbReference>
<dbReference type="GO" id="GO:0032259">
    <property type="term" value="P:methylation"/>
    <property type="evidence" value="ECO:0007669"/>
    <property type="project" value="UniProtKB-KW"/>
</dbReference>
<dbReference type="PROSITE" id="PS00374">
    <property type="entry name" value="MGMT"/>
    <property type="match status" value="1"/>
</dbReference>
<dbReference type="GO" id="GO:0006307">
    <property type="term" value="P:DNA alkylation repair"/>
    <property type="evidence" value="ECO:0007669"/>
    <property type="project" value="UniProtKB-UniRule"/>
</dbReference>
<protein>
    <recommendedName>
        <fullName evidence="9">Methylated-DNA--protein-cysteine methyltransferase</fullName>
        <ecNumber evidence="9">2.1.1.63</ecNumber>
    </recommendedName>
    <alternativeName>
        <fullName evidence="9">6-O-methylguanine-DNA methyltransferase</fullName>
        <shortName evidence="9">MGMT</shortName>
    </alternativeName>
    <alternativeName>
        <fullName evidence="9">O-6-methylguanine-DNA-alkyltransferase</fullName>
    </alternativeName>
</protein>
<proteinExistence type="inferred from homology"/>
<feature type="active site" description="Nucleophile; methyl group acceptor" evidence="9">
    <location>
        <position position="120"/>
    </location>
</feature>
<dbReference type="CDD" id="cd06445">
    <property type="entry name" value="ATase"/>
    <property type="match status" value="1"/>
</dbReference>
<comment type="catalytic activity">
    <reaction evidence="8 9">
        <text>a 6-O-methyl-2'-deoxyguanosine in DNA + L-cysteinyl-[protein] = S-methyl-L-cysteinyl-[protein] + a 2'-deoxyguanosine in DNA</text>
        <dbReference type="Rhea" id="RHEA:24000"/>
        <dbReference type="Rhea" id="RHEA-COMP:10131"/>
        <dbReference type="Rhea" id="RHEA-COMP:10132"/>
        <dbReference type="Rhea" id="RHEA-COMP:11367"/>
        <dbReference type="Rhea" id="RHEA-COMP:11368"/>
        <dbReference type="ChEBI" id="CHEBI:29950"/>
        <dbReference type="ChEBI" id="CHEBI:82612"/>
        <dbReference type="ChEBI" id="CHEBI:85445"/>
        <dbReference type="ChEBI" id="CHEBI:85448"/>
        <dbReference type="EC" id="2.1.1.63"/>
    </reaction>
</comment>
<keyword evidence="5 9" id="KW-0808">Transferase</keyword>
<evidence type="ECO:0000256" key="7">
    <source>
        <dbReference type="ARBA" id="ARBA00023204"/>
    </source>
</evidence>
<evidence type="ECO:0000259" key="11">
    <source>
        <dbReference type="Pfam" id="PF02870"/>
    </source>
</evidence>
<keyword evidence="6 9" id="KW-0227">DNA damage</keyword>
<dbReference type="OrthoDB" id="9811249at2"/>
<dbReference type="InterPro" id="IPR036631">
    <property type="entry name" value="MGMT_N_sf"/>
</dbReference>
<dbReference type="NCBIfam" id="TIGR00589">
    <property type="entry name" value="ogt"/>
    <property type="match status" value="1"/>
</dbReference>
<feature type="domain" description="Methylguanine DNA methyltransferase ribonuclease-like" evidence="11">
    <location>
        <begin position="4"/>
        <end position="64"/>
    </location>
</feature>
<dbReference type="EMBL" id="PYMA01000013">
    <property type="protein sequence ID" value="PSW18012.1"/>
    <property type="molecule type" value="Genomic_DNA"/>
</dbReference>
<keyword evidence="4 9" id="KW-0489">Methyltransferase</keyword>
<organism evidence="12 13">
    <name type="scientific">Photobacterium sanctipauli</name>
    <dbReference type="NCBI Taxonomy" id="1342794"/>
    <lineage>
        <taxon>Bacteria</taxon>
        <taxon>Pseudomonadati</taxon>
        <taxon>Pseudomonadota</taxon>
        <taxon>Gammaproteobacteria</taxon>
        <taxon>Vibrionales</taxon>
        <taxon>Vibrionaceae</taxon>
        <taxon>Photobacterium</taxon>
    </lineage>
</organism>
<dbReference type="SUPFAM" id="SSF53155">
    <property type="entry name" value="Methylated DNA-protein cysteine methyltransferase domain"/>
    <property type="match status" value="1"/>
</dbReference>
<feature type="domain" description="Methylated-DNA-[protein]-cysteine S-methyltransferase DNA binding" evidence="10">
    <location>
        <begin position="69"/>
        <end position="148"/>
    </location>
</feature>
<evidence type="ECO:0000256" key="3">
    <source>
        <dbReference type="ARBA" id="ARBA00022490"/>
    </source>
</evidence>
<dbReference type="InterPro" id="IPR014048">
    <property type="entry name" value="MethylDNA_cys_MeTrfase_DNA-bd"/>
</dbReference>
<accession>A0A2T3NP68</accession>
<sequence length="153" mass="16469">MSNQLINSPFGWLNIVADDSAVTAIEFDAAPDMVQQPNAMTALCFEQLSDYFAGKRLAFDVPLNMKGTAFQRTVWQVLNTLDYGQTCSYGDIANQIGNPKAVRAVGAANGKNPIPIIVPCHRVIGSSGKLTGYAGGLDIKIWLLEHEKAVAAK</sequence>
<dbReference type="HAMAP" id="MF_00772">
    <property type="entry name" value="OGT"/>
    <property type="match status" value="1"/>
</dbReference>
<evidence type="ECO:0000313" key="13">
    <source>
        <dbReference type="Proteomes" id="UP000241771"/>
    </source>
</evidence>
<evidence type="ECO:0000313" key="12">
    <source>
        <dbReference type="EMBL" id="PSW18012.1"/>
    </source>
</evidence>
<evidence type="ECO:0000256" key="8">
    <source>
        <dbReference type="ARBA" id="ARBA00049348"/>
    </source>
</evidence>
<dbReference type="Gene3D" id="1.10.10.10">
    <property type="entry name" value="Winged helix-like DNA-binding domain superfamily/Winged helix DNA-binding domain"/>
    <property type="match status" value="1"/>
</dbReference>
<dbReference type="GO" id="GO:0003908">
    <property type="term" value="F:methylated-DNA-[protein]-cysteine S-methyltransferase activity"/>
    <property type="evidence" value="ECO:0007669"/>
    <property type="project" value="UniProtKB-UniRule"/>
</dbReference>
<dbReference type="EC" id="2.1.1.63" evidence="9"/>
<dbReference type="AlphaFoldDB" id="A0A2T3NP68"/>
<evidence type="ECO:0000256" key="6">
    <source>
        <dbReference type="ARBA" id="ARBA00022763"/>
    </source>
</evidence>
<dbReference type="SUPFAM" id="SSF46767">
    <property type="entry name" value="Methylated DNA-protein cysteine methyltransferase, C-terminal domain"/>
    <property type="match status" value="1"/>
</dbReference>
<dbReference type="PANTHER" id="PTHR10815:SF5">
    <property type="entry name" value="METHYLATED-DNA--PROTEIN-CYSTEINE METHYLTRANSFERASE"/>
    <property type="match status" value="1"/>
</dbReference>
<comment type="function">
    <text evidence="9">Involved in the cellular defense against the biological effects of O6-methylguanine (O6-MeG) and O4-methylthymine (O4-MeT) in DNA. Repairs the methylated nucleobase in DNA by stoichiometrically transferring the methyl group to a cysteine residue in the enzyme. This is a suicide reaction: the enzyme is irreversibly inactivated.</text>
</comment>
<evidence type="ECO:0000256" key="1">
    <source>
        <dbReference type="ARBA" id="ARBA00001286"/>
    </source>
</evidence>
<dbReference type="PANTHER" id="PTHR10815">
    <property type="entry name" value="METHYLATED-DNA--PROTEIN-CYSTEINE METHYLTRANSFERASE"/>
    <property type="match status" value="1"/>
</dbReference>
<evidence type="ECO:0000256" key="9">
    <source>
        <dbReference type="HAMAP-Rule" id="MF_00772"/>
    </source>
</evidence>
<dbReference type="GO" id="GO:0005737">
    <property type="term" value="C:cytoplasm"/>
    <property type="evidence" value="ECO:0007669"/>
    <property type="project" value="UniProtKB-SubCell"/>
</dbReference>
<comment type="miscellaneous">
    <text evidence="9">This enzyme catalyzes only one turnover and therefore is not strictly catalytic. According to one definition, an enzyme is a biocatalyst that acts repeatedly and over many reaction cycles.</text>
</comment>
<comment type="catalytic activity">
    <reaction evidence="1 9">
        <text>a 4-O-methyl-thymidine in DNA + L-cysteinyl-[protein] = a thymidine in DNA + S-methyl-L-cysteinyl-[protein]</text>
        <dbReference type="Rhea" id="RHEA:53428"/>
        <dbReference type="Rhea" id="RHEA-COMP:10131"/>
        <dbReference type="Rhea" id="RHEA-COMP:10132"/>
        <dbReference type="Rhea" id="RHEA-COMP:13555"/>
        <dbReference type="Rhea" id="RHEA-COMP:13556"/>
        <dbReference type="ChEBI" id="CHEBI:29950"/>
        <dbReference type="ChEBI" id="CHEBI:82612"/>
        <dbReference type="ChEBI" id="CHEBI:137386"/>
        <dbReference type="ChEBI" id="CHEBI:137387"/>
        <dbReference type="EC" id="2.1.1.63"/>
    </reaction>
</comment>
<gene>
    <name evidence="12" type="ORF">C9I98_18120</name>
</gene>
<dbReference type="InterPro" id="IPR036388">
    <property type="entry name" value="WH-like_DNA-bd_sf"/>
</dbReference>
<dbReference type="Pfam" id="PF02870">
    <property type="entry name" value="Methyltransf_1N"/>
    <property type="match status" value="1"/>
</dbReference>